<dbReference type="OrthoDB" id="3789175at2759"/>
<evidence type="ECO:0000256" key="1">
    <source>
        <dbReference type="ARBA" id="ARBA00023157"/>
    </source>
</evidence>
<dbReference type="EMBL" id="KK114570">
    <property type="protein sequence ID" value="KFM62772.1"/>
    <property type="molecule type" value="Genomic_DNA"/>
</dbReference>
<feature type="signal peptide" evidence="2">
    <location>
        <begin position="1"/>
        <end position="21"/>
    </location>
</feature>
<dbReference type="Pfam" id="PF00112">
    <property type="entry name" value="Peptidase_C1"/>
    <property type="match status" value="1"/>
</dbReference>
<dbReference type="GO" id="GO:0006508">
    <property type="term" value="P:proteolysis"/>
    <property type="evidence" value="ECO:0007669"/>
    <property type="project" value="InterPro"/>
</dbReference>
<name>A0A087TCD3_STEMI</name>
<dbReference type="OMA" id="TDEMAIM"/>
<dbReference type="SUPFAM" id="SSF54001">
    <property type="entry name" value="Cysteine proteinases"/>
    <property type="match status" value="1"/>
</dbReference>
<organism evidence="4 5">
    <name type="scientific">Stegodyphus mimosarum</name>
    <name type="common">African social velvet spider</name>
    <dbReference type="NCBI Taxonomy" id="407821"/>
    <lineage>
        <taxon>Eukaryota</taxon>
        <taxon>Metazoa</taxon>
        <taxon>Ecdysozoa</taxon>
        <taxon>Arthropoda</taxon>
        <taxon>Chelicerata</taxon>
        <taxon>Arachnida</taxon>
        <taxon>Araneae</taxon>
        <taxon>Araneomorphae</taxon>
        <taxon>Entelegynae</taxon>
        <taxon>Eresoidea</taxon>
        <taxon>Eresidae</taxon>
        <taxon>Stegodyphus</taxon>
    </lineage>
</organism>
<evidence type="ECO:0000256" key="2">
    <source>
        <dbReference type="SAM" id="SignalP"/>
    </source>
</evidence>
<protein>
    <submittedName>
        <fullName evidence="4">Tubulointerstitial nephritis antigen-like protein</fullName>
    </submittedName>
</protein>
<feature type="non-terminal residue" evidence="4">
    <location>
        <position position="263"/>
    </location>
</feature>
<dbReference type="InterPro" id="IPR001212">
    <property type="entry name" value="Somatomedin_B_dom"/>
</dbReference>
<accession>A0A087TCD3</accession>
<dbReference type="Proteomes" id="UP000054359">
    <property type="component" value="Unassembled WGS sequence"/>
</dbReference>
<sequence length="263" mass="29900">MKLLALIHLFKFICLLNLVAGQAPYYGPARYVDDDLRGDYCRNRYPVTCCRERDDTCSVPILGTVCYCDMFCNRTNNADCCPDFQAVCLGISPVPPPGQLTQKFCHYQGRKYYLGQTVKINCNKCTCQLKENEILDFACEQNVCLVRSELINTINDGRYGWKASNYSIFWGKTLNDGIKHRLGTFKPIRPTMEMTEIHQIMKGPLPPTFDARQKWRNLITPIRDQGDCAASWAFSTTALASDRLAIESLGVERMELSPQHLLS</sequence>
<dbReference type="InterPro" id="IPR000668">
    <property type="entry name" value="Peptidase_C1A_C"/>
</dbReference>
<reference evidence="4 5" key="1">
    <citation type="submission" date="2013-11" db="EMBL/GenBank/DDBJ databases">
        <title>Genome sequencing of Stegodyphus mimosarum.</title>
        <authorList>
            <person name="Bechsgaard J."/>
        </authorList>
    </citation>
    <scope>NUCLEOTIDE SEQUENCE [LARGE SCALE GENOMIC DNA]</scope>
</reference>
<dbReference type="PROSITE" id="PS50958">
    <property type="entry name" value="SMB_2"/>
    <property type="match status" value="1"/>
</dbReference>
<dbReference type="AlphaFoldDB" id="A0A087TCD3"/>
<proteinExistence type="predicted"/>
<gene>
    <name evidence="4" type="ORF">X975_15790</name>
</gene>
<feature type="domain" description="SMB" evidence="3">
    <location>
        <begin position="46"/>
        <end position="92"/>
    </location>
</feature>
<feature type="chain" id="PRO_5018790886" evidence="2">
    <location>
        <begin position="22"/>
        <end position="263"/>
    </location>
</feature>
<keyword evidence="1" id="KW-1015">Disulfide bond</keyword>
<keyword evidence="5" id="KW-1185">Reference proteome</keyword>
<evidence type="ECO:0000313" key="4">
    <source>
        <dbReference type="EMBL" id="KFM62772.1"/>
    </source>
</evidence>
<evidence type="ECO:0000259" key="3">
    <source>
        <dbReference type="PROSITE" id="PS50958"/>
    </source>
</evidence>
<keyword evidence="2" id="KW-0732">Signal</keyword>
<dbReference type="Gene3D" id="3.90.70.10">
    <property type="entry name" value="Cysteine proteinases"/>
    <property type="match status" value="1"/>
</dbReference>
<dbReference type="GO" id="GO:0008234">
    <property type="term" value="F:cysteine-type peptidase activity"/>
    <property type="evidence" value="ECO:0007669"/>
    <property type="project" value="InterPro"/>
</dbReference>
<evidence type="ECO:0000313" key="5">
    <source>
        <dbReference type="Proteomes" id="UP000054359"/>
    </source>
</evidence>
<dbReference type="InterPro" id="IPR038765">
    <property type="entry name" value="Papain-like_cys_pep_sf"/>
</dbReference>